<evidence type="ECO:0000259" key="9">
    <source>
        <dbReference type="PROSITE" id="PS50240"/>
    </source>
</evidence>
<dbReference type="InterPro" id="IPR009003">
    <property type="entry name" value="Peptidase_S1_PA"/>
</dbReference>
<name>A0AAU9W4G8_9CNID</name>
<dbReference type="PANTHER" id="PTHR24252">
    <property type="entry name" value="ACROSIN-RELATED"/>
    <property type="match status" value="1"/>
</dbReference>
<keyword evidence="4 7" id="KW-0378">Hydrolase</keyword>
<dbReference type="InterPro" id="IPR001314">
    <property type="entry name" value="Peptidase_S1A"/>
</dbReference>
<keyword evidence="6" id="KW-1015">Disulfide bond</keyword>
<keyword evidence="3" id="KW-0732">Signal</keyword>
<feature type="region of interest" description="Disordered" evidence="8">
    <location>
        <begin position="242"/>
        <end position="262"/>
    </location>
</feature>
<dbReference type="Pfam" id="PF00089">
    <property type="entry name" value="Trypsin"/>
    <property type="match status" value="1"/>
</dbReference>
<dbReference type="InterPro" id="IPR057774">
    <property type="entry name" value="D8C_UMOD/GP2/OIT3-like"/>
</dbReference>
<comment type="caution">
    <text evidence="10">The sequence shown here is derived from an EMBL/GenBank/DDBJ whole genome shotgun (WGS) entry which is preliminary data.</text>
</comment>
<dbReference type="Gene3D" id="2.40.10.10">
    <property type="entry name" value="Trypsin-like serine proteases"/>
    <property type="match status" value="1"/>
</dbReference>
<evidence type="ECO:0000256" key="5">
    <source>
        <dbReference type="ARBA" id="ARBA00022825"/>
    </source>
</evidence>
<dbReference type="AlphaFoldDB" id="A0AAU9W4G8"/>
<dbReference type="GO" id="GO:0004252">
    <property type="term" value="F:serine-type endopeptidase activity"/>
    <property type="evidence" value="ECO:0007669"/>
    <property type="project" value="InterPro"/>
</dbReference>
<dbReference type="PANTHER" id="PTHR24252:SF7">
    <property type="entry name" value="HYALIN"/>
    <property type="match status" value="1"/>
</dbReference>
<evidence type="ECO:0000256" key="1">
    <source>
        <dbReference type="ARBA" id="ARBA00007664"/>
    </source>
</evidence>
<evidence type="ECO:0000256" key="2">
    <source>
        <dbReference type="ARBA" id="ARBA00022670"/>
    </source>
</evidence>
<dbReference type="PROSITE" id="PS00134">
    <property type="entry name" value="TRYPSIN_HIS"/>
    <property type="match status" value="1"/>
</dbReference>
<dbReference type="InterPro" id="IPR033116">
    <property type="entry name" value="TRYPSIN_SER"/>
</dbReference>
<evidence type="ECO:0000256" key="8">
    <source>
        <dbReference type="SAM" id="MobiDB-lite"/>
    </source>
</evidence>
<dbReference type="CDD" id="cd00190">
    <property type="entry name" value="Tryp_SPc"/>
    <property type="match status" value="1"/>
</dbReference>
<sequence>MPTKCVPRYYCGTHAPGWLSDAHPTVGEGAVQRKVCFHWTSGCCQWSSNINVRNCGGFFVYELVEPPGCSMRYCGETFQGGSPPPPSTPPPCDTRYKPNTIPSTPACSNYKVLNESDRITTYKGSVKCDSSLGKGWYRFAGDAGTQMPTKCVPKLQCGTHAPGWLSGAHPTVGEGAVQRKVCFHWSSGCCQWSSNILVRNCGGFFVYELDRPPACSLRYCGEKTQGRKGRFESTTPPYLNPKIKSSRCSSSTPPPPGPTTPVNAQECSSYQVLKDFDRAKGFQGGAVKCDRSGFVKAWYKFEGGAGDKMPDACVPTSRCGTHAPGWLSDGHPAVADGAASRKVCFHWSGNCCRWSRNVRVRNCGNFYVYELPPTEFCSLRYCGNREREQCILTFFRATPPPPSTPIPPTGSPPSPGACGVRPHSRIVGGVNAKHGDWPWQVQLRTTGGFPYCGGSLVDPEWIVTATHCIEGKSPSSIVIRLGAHRRVNVVGTEQDIRVIKVIPHPQYHQPYRYSNDIALLKLERPAQLNRYVNLVCLPQSVPAPTDGTRCWITGWGRLASGGATPDYLQQVQVPVVSYARCNGAYPGKIHDSMICAGLDQGGIDSCQGDSGGPMVCETGGRFYLHGATSWGYGCASPGKFGVYAKVKYELNWLNSEMSKN</sequence>
<evidence type="ECO:0000256" key="4">
    <source>
        <dbReference type="ARBA" id="ARBA00022801"/>
    </source>
</evidence>
<keyword evidence="11" id="KW-1185">Reference proteome</keyword>
<evidence type="ECO:0000256" key="6">
    <source>
        <dbReference type="ARBA" id="ARBA00023157"/>
    </source>
</evidence>
<gene>
    <name evidence="10" type="ORF">PMEA_00035289</name>
</gene>
<evidence type="ECO:0000256" key="3">
    <source>
        <dbReference type="ARBA" id="ARBA00022729"/>
    </source>
</evidence>
<evidence type="ECO:0000256" key="7">
    <source>
        <dbReference type="RuleBase" id="RU363034"/>
    </source>
</evidence>
<dbReference type="FunFam" id="2.40.10.10:FF:000077">
    <property type="entry name" value="Predicted protein"/>
    <property type="match status" value="1"/>
</dbReference>
<dbReference type="InterPro" id="IPR001254">
    <property type="entry name" value="Trypsin_dom"/>
</dbReference>
<evidence type="ECO:0000313" key="11">
    <source>
        <dbReference type="Proteomes" id="UP001159428"/>
    </source>
</evidence>
<proteinExistence type="inferred from homology"/>
<comment type="similarity">
    <text evidence="1">Belongs to the peptidase S1 family.</text>
</comment>
<accession>A0AAU9W4G8</accession>
<dbReference type="PRINTS" id="PR00722">
    <property type="entry name" value="CHYMOTRYPSIN"/>
</dbReference>
<dbReference type="SUPFAM" id="SSF50494">
    <property type="entry name" value="Trypsin-like serine proteases"/>
    <property type="match status" value="1"/>
</dbReference>
<protein>
    <recommendedName>
        <fullName evidence="9">Peptidase S1 domain-containing protein</fullName>
    </recommendedName>
</protein>
<dbReference type="PROSITE" id="PS50240">
    <property type="entry name" value="TRYPSIN_DOM"/>
    <property type="match status" value="1"/>
</dbReference>
<organism evidence="10 11">
    <name type="scientific">Pocillopora meandrina</name>
    <dbReference type="NCBI Taxonomy" id="46732"/>
    <lineage>
        <taxon>Eukaryota</taxon>
        <taxon>Metazoa</taxon>
        <taxon>Cnidaria</taxon>
        <taxon>Anthozoa</taxon>
        <taxon>Hexacorallia</taxon>
        <taxon>Scleractinia</taxon>
        <taxon>Astrocoeniina</taxon>
        <taxon>Pocilloporidae</taxon>
        <taxon>Pocillopora</taxon>
    </lineage>
</organism>
<evidence type="ECO:0000313" key="10">
    <source>
        <dbReference type="EMBL" id="CAH3103804.1"/>
    </source>
</evidence>
<keyword evidence="2 7" id="KW-0645">Protease</keyword>
<dbReference type="Proteomes" id="UP001159428">
    <property type="component" value="Unassembled WGS sequence"/>
</dbReference>
<dbReference type="InterPro" id="IPR043504">
    <property type="entry name" value="Peptidase_S1_PA_chymotrypsin"/>
</dbReference>
<dbReference type="PROSITE" id="PS00135">
    <property type="entry name" value="TRYPSIN_SER"/>
    <property type="match status" value="1"/>
</dbReference>
<dbReference type="InterPro" id="IPR018114">
    <property type="entry name" value="TRYPSIN_HIS"/>
</dbReference>
<dbReference type="EMBL" id="CALNXJ010000009">
    <property type="protein sequence ID" value="CAH3103804.1"/>
    <property type="molecule type" value="Genomic_DNA"/>
</dbReference>
<reference evidence="10 11" key="1">
    <citation type="submission" date="2022-05" db="EMBL/GenBank/DDBJ databases">
        <authorList>
            <consortium name="Genoscope - CEA"/>
            <person name="William W."/>
        </authorList>
    </citation>
    <scope>NUCLEOTIDE SEQUENCE [LARGE SCALE GENOMIC DNA]</scope>
</reference>
<dbReference type="SMART" id="SM00020">
    <property type="entry name" value="Tryp_SPc"/>
    <property type="match status" value="1"/>
</dbReference>
<dbReference type="GO" id="GO:0006508">
    <property type="term" value="P:proteolysis"/>
    <property type="evidence" value="ECO:0007669"/>
    <property type="project" value="UniProtKB-KW"/>
</dbReference>
<feature type="domain" description="Peptidase S1" evidence="9">
    <location>
        <begin position="426"/>
        <end position="658"/>
    </location>
</feature>
<keyword evidence="5 7" id="KW-0720">Serine protease</keyword>
<dbReference type="Pfam" id="PF23283">
    <property type="entry name" value="D8C_UMOD"/>
    <property type="match status" value="3"/>
</dbReference>